<dbReference type="PANTHER" id="PTHR32282">
    <property type="entry name" value="BINDING PROTEIN TRANSPEPTIDASE, PUTATIVE-RELATED"/>
    <property type="match status" value="1"/>
</dbReference>
<dbReference type="GO" id="GO:0009002">
    <property type="term" value="F:serine-type D-Ala-D-Ala carboxypeptidase activity"/>
    <property type="evidence" value="ECO:0007669"/>
    <property type="project" value="UniProtKB-EC"/>
</dbReference>
<evidence type="ECO:0000256" key="7">
    <source>
        <dbReference type="ARBA" id="ARBA00034000"/>
    </source>
</evidence>
<evidence type="ECO:0000256" key="1">
    <source>
        <dbReference type="ARBA" id="ARBA00022645"/>
    </source>
</evidence>
<dbReference type="Gene3D" id="3.40.710.10">
    <property type="entry name" value="DD-peptidase/beta-lactamase superfamily"/>
    <property type="match status" value="1"/>
</dbReference>
<keyword evidence="5" id="KW-0378">Hydrolase</keyword>
<dbReference type="GO" id="GO:0006508">
    <property type="term" value="P:proteolysis"/>
    <property type="evidence" value="ECO:0007669"/>
    <property type="project" value="UniProtKB-KW"/>
</dbReference>
<dbReference type="InterPro" id="IPR023346">
    <property type="entry name" value="Lysozyme-like_dom_sf"/>
</dbReference>
<dbReference type="AlphaFoldDB" id="A0A1G8YI39"/>
<dbReference type="Pfam" id="PF00912">
    <property type="entry name" value="Transgly"/>
    <property type="match status" value="1"/>
</dbReference>
<keyword evidence="14" id="KW-1185">Reference proteome</keyword>
<feature type="transmembrane region" description="Helical" evidence="10">
    <location>
        <begin position="79"/>
        <end position="100"/>
    </location>
</feature>
<dbReference type="PANTHER" id="PTHR32282:SF34">
    <property type="entry name" value="PENICILLIN-BINDING PROTEIN 1A"/>
    <property type="match status" value="1"/>
</dbReference>
<evidence type="ECO:0000256" key="5">
    <source>
        <dbReference type="ARBA" id="ARBA00022801"/>
    </source>
</evidence>
<dbReference type="InterPro" id="IPR050396">
    <property type="entry name" value="Glycosyltr_51/Transpeptidase"/>
</dbReference>
<keyword evidence="2" id="KW-0645">Protease</keyword>
<feature type="compositionally biased region" description="Gly residues" evidence="9">
    <location>
        <begin position="792"/>
        <end position="801"/>
    </location>
</feature>
<evidence type="ECO:0000313" key="14">
    <source>
        <dbReference type="Proteomes" id="UP000199202"/>
    </source>
</evidence>
<feature type="region of interest" description="Disordered" evidence="9">
    <location>
        <begin position="722"/>
        <end position="831"/>
    </location>
</feature>
<dbReference type="Pfam" id="PF00905">
    <property type="entry name" value="Transpeptidase"/>
    <property type="match status" value="1"/>
</dbReference>
<evidence type="ECO:0000256" key="2">
    <source>
        <dbReference type="ARBA" id="ARBA00022670"/>
    </source>
</evidence>
<dbReference type="SUPFAM" id="SSF53955">
    <property type="entry name" value="Lysozyme-like"/>
    <property type="match status" value="1"/>
</dbReference>
<evidence type="ECO:0000256" key="8">
    <source>
        <dbReference type="ARBA" id="ARBA00049902"/>
    </source>
</evidence>
<keyword evidence="1 13" id="KW-0121">Carboxypeptidase</keyword>
<feature type="domain" description="Glycosyl transferase family 51" evidence="12">
    <location>
        <begin position="127"/>
        <end position="297"/>
    </location>
</feature>
<dbReference type="GO" id="GO:0008658">
    <property type="term" value="F:penicillin binding"/>
    <property type="evidence" value="ECO:0007669"/>
    <property type="project" value="InterPro"/>
</dbReference>
<feature type="domain" description="Penicillin-binding protein transpeptidase" evidence="11">
    <location>
        <begin position="389"/>
        <end position="631"/>
    </location>
</feature>
<dbReference type="Proteomes" id="UP000199202">
    <property type="component" value="Unassembled WGS sequence"/>
</dbReference>
<keyword evidence="4" id="KW-0808">Transferase</keyword>
<gene>
    <name evidence="13" type="ORF">SAMN05421869_113284</name>
</gene>
<dbReference type="SUPFAM" id="SSF56601">
    <property type="entry name" value="beta-lactamase/transpeptidase-like"/>
    <property type="match status" value="1"/>
</dbReference>
<dbReference type="InterPro" id="IPR001264">
    <property type="entry name" value="Glyco_trans_51"/>
</dbReference>
<evidence type="ECO:0000259" key="12">
    <source>
        <dbReference type="Pfam" id="PF00912"/>
    </source>
</evidence>
<dbReference type="Gene3D" id="1.10.3810.10">
    <property type="entry name" value="Biosynthetic peptidoglycan transglycosylase-like"/>
    <property type="match status" value="1"/>
</dbReference>
<dbReference type="GO" id="GO:0009252">
    <property type="term" value="P:peptidoglycan biosynthetic process"/>
    <property type="evidence" value="ECO:0007669"/>
    <property type="project" value="TreeGrafter"/>
</dbReference>
<name>A0A1G8YI39_9ACTN</name>
<dbReference type="GO" id="GO:0008955">
    <property type="term" value="F:peptidoglycan glycosyltransferase activity"/>
    <property type="evidence" value="ECO:0007669"/>
    <property type="project" value="UniProtKB-EC"/>
</dbReference>
<dbReference type="InterPro" id="IPR012338">
    <property type="entry name" value="Beta-lactam/transpept-like"/>
</dbReference>
<evidence type="ECO:0000256" key="3">
    <source>
        <dbReference type="ARBA" id="ARBA00022676"/>
    </source>
</evidence>
<dbReference type="GO" id="GO:0030288">
    <property type="term" value="C:outer membrane-bounded periplasmic space"/>
    <property type="evidence" value="ECO:0007669"/>
    <property type="project" value="TreeGrafter"/>
</dbReference>
<accession>A0A1G8YI39</accession>
<keyword evidence="6" id="KW-0511">Multifunctional enzyme</keyword>
<dbReference type="EMBL" id="FNDJ01000013">
    <property type="protein sequence ID" value="SDK02502.1"/>
    <property type="molecule type" value="Genomic_DNA"/>
</dbReference>
<feature type="compositionally biased region" description="Low complexity" evidence="9">
    <location>
        <begin position="734"/>
        <end position="748"/>
    </location>
</feature>
<comment type="catalytic activity">
    <reaction evidence="7">
        <text>Preferential cleavage: (Ac)2-L-Lys-D-Ala-|-D-Ala. Also transpeptidation of peptidyl-alanyl moieties that are N-acyl substituents of D-alanine.</text>
        <dbReference type="EC" id="3.4.16.4"/>
    </reaction>
</comment>
<evidence type="ECO:0000256" key="4">
    <source>
        <dbReference type="ARBA" id="ARBA00022679"/>
    </source>
</evidence>
<evidence type="ECO:0000256" key="10">
    <source>
        <dbReference type="SAM" id="Phobius"/>
    </source>
</evidence>
<dbReference type="RefSeq" id="WP_176993418.1">
    <property type="nucleotide sequence ID" value="NZ_FNDJ01000013.1"/>
</dbReference>
<keyword evidence="10" id="KW-0472">Membrane</keyword>
<protein>
    <submittedName>
        <fullName evidence="13">Membrane carboxypeptidase (Penicillin-binding protein)</fullName>
    </submittedName>
</protein>
<reference evidence="13 14" key="1">
    <citation type="submission" date="2016-10" db="EMBL/GenBank/DDBJ databases">
        <authorList>
            <person name="de Groot N.N."/>
        </authorList>
    </citation>
    <scope>NUCLEOTIDE SEQUENCE [LARGE SCALE GENOMIC DNA]</scope>
    <source>
        <strain evidence="13 14">CGMCC 4.6533</strain>
    </source>
</reference>
<dbReference type="STRING" id="633440.SAMN05421869_113284"/>
<evidence type="ECO:0000256" key="9">
    <source>
        <dbReference type="SAM" id="MobiDB-lite"/>
    </source>
</evidence>
<comment type="catalytic activity">
    <reaction evidence="8">
        <text>[GlcNAc-(1-&gt;4)-Mur2Ac(oyl-L-Ala-gamma-D-Glu-L-Lys-D-Ala-D-Ala)](n)-di-trans,octa-cis-undecaprenyl diphosphate + beta-D-GlcNAc-(1-&gt;4)-Mur2Ac(oyl-L-Ala-gamma-D-Glu-L-Lys-D-Ala-D-Ala)-di-trans,octa-cis-undecaprenyl diphosphate = [GlcNAc-(1-&gt;4)-Mur2Ac(oyl-L-Ala-gamma-D-Glu-L-Lys-D-Ala-D-Ala)](n+1)-di-trans,octa-cis-undecaprenyl diphosphate + di-trans,octa-cis-undecaprenyl diphosphate + H(+)</text>
        <dbReference type="Rhea" id="RHEA:23708"/>
        <dbReference type="Rhea" id="RHEA-COMP:9602"/>
        <dbReference type="Rhea" id="RHEA-COMP:9603"/>
        <dbReference type="ChEBI" id="CHEBI:15378"/>
        <dbReference type="ChEBI" id="CHEBI:58405"/>
        <dbReference type="ChEBI" id="CHEBI:60033"/>
        <dbReference type="ChEBI" id="CHEBI:78435"/>
        <dbReference type="EC" id="2.4.99.28"/>
    </reaction>
</comment>
<keyword evidence="3" id="KW-0328">Glycosyltransferase</keyword>
<dbReference type="InterPro" id="IPR036950">
    <property type="entry name" value="PBP_transglycosylase"/>
</dbReference>
<keyword evidence="10" id="KW-1133">Transmembrane helix</keyword>
<feature type="compositionally biased region" description="Gly residues" evidence="9">
    <location>
        <begin position="808"/>
        <end position="831"/>
    </location>
</feature>
<evidence type="ECO:0000259" key="11">
    <source>
        <dbReference type="Pfam" id="PF00905"/>
    </source>
</evidence>
<dbReference type="InterPro" id="IPR001460">
    <property type="entry name" value="PCN-bd_Tpept"/>
</dbReference>
<keyword evidence="10" id="KW-0812">Transmembrane</keyword>
<organism evidence="13 14">
    <name type="scientific">Nonomuraea jiangxiensis</name>
    <dbReference type="NCBI Taxonomy" id="633440"/>
    <lineage>
        <taxon>Bacteria</taxon>
        <taxon>Bacillati</taxon>
        <taxon>Actinomycetota</taxon>
        <taxon>Actinomycetes</taxon>
        <taxon>Streptosporangiales</taxon>
        <taxon>Streptosporangiaceae</taxon>
        <taxon>Nonomuraea</taxon>
    </lineage>
</organism>
<feature type="region of interest" description="Disordered" evidence="9">
    <location>
        <begin position="1"/>
        <end position="69"/>
    </location>
</feature>
<evidence type="ECO:0000313" key="13">
    <source>
        <dbReference type="EMBL" id="SDK02502.1"/>
    </source>
</evidence>
<proteinExistence type="predicted"/>
<evidence type="ECO:0000256" key="6">
    <source>
        <dbReference type="ARBA" id="ARBA00023268"/>
    </source>
</evidence>
<sequence>MAAQPYDDQGGGGDRPPPRPHARQDTRALSAPETMISDGPRRSRRRGQGGGPPEPPGPPRSPDDKGRGGWRRFVPGWKIVVAGFVVLAAGMFGMVMVAYANTPVPTATQSEALAQASTLYYRDKSPITKLGMKRELLDNISQISDSVKDGAIAIENDTFYEDSGISISGIFRSAWMTLSGQQLQGASTITQQMARAYYDGLSQEVSVKRKVMEIFVAVKLDDTMSKDDILLTYFNTINFGRAYGIEAAAKAYFGPKVTAAKLTPEQGAYLAARIQQPNWEPDAPGLKSRFNDVVNAMARVFPEKYGNLPKTAKFPKTVPPSKNEEYGGLKGYMVTEVLRELKDRGLTEDEIRTGGYDIYTTFDKKLMKAAATAMTSTMAKMDKEFHGGLAAVDPKTGRVLATFGGTNYLNDPWNEPFDSKKQAASAFKPYVLAAWLQSGYSLKSFVPGNETVPKKLPGQADGGFKNSHNVGPAVDVIKATADSVNTAYVSMAYALPGKIDDVKNLVEAAGFNQERMEKDVEEHHYQFAIGSAPVTPVEQAAGYSIFANAGEYRKYHVVREVKLDGKVAYPELNPVKRVITPEAAADSTVAMEAVLKSGTAAGQGLGNRPAAGKTGTNNDENGAWFVGYTPQISTAVGFYREECRTKSGKVVPPIHSNCPETPGGKPHPKYNQQNPYTRPFEVSLGFEGAGPPTEAWRKFMLLAHEGLPIEQFPTRADYGVAENIVPSPTPTPTVTPDDPFDNGDNPFDGGDGEQDCIIPPCGVDNGGDNGGGVDHESEFPTGSDDVDDQGLSGLGGMGGNGNDRNDRGGGNGPPDPGQGGPGGSRSGPGER</sequence>